<evidence type="ECO:0000313" key="2">
    <source>
        <dbReference type="Proteomes" id="UP001163321"/>
    </source>
</evidence>
<comment type="caution">
    <text evidence="1">The sequence shown here is derived from an EMBL/GenBank/DDBJ whole genome shotgun (WGS) entry which is preliminary data.</text>
</comment>
<gene>
    <name evidence="1" type="ORF">PsorP6_001177</name>
</gene>
<sequence length="106" mass="11687">MGRSIFPFGIGDGNGILVEYYIMRHLLAELSSPMLHNAPRFKIGQYSHDTAKISDFGLRCVLEIGSSSELTSIKGRTGGWHPRLFAMDRIPARPLSTALILCCGSY</sequence>
<protein>
    <submittedName>
        <fullName evidence="1">Uncharacterized protein</fullName>
    </submittedName>
</protein>
<name>A0ACC0WXS5_9STRA</name>
<accession>A0ACC0WXS5</accession>
<dbReference type="Proteomes" id="UP001163321">
    <property type="component" value="Chromosome 1"/>
</dbReference>
<proteinExistence type="predicted"/>
<dbReference type="EMBL" id="CM047580">
    <property type="protein sequence ID" value="KAI9922835.1"/>
    <property type="molecule type" value="Genomic_DNA"/>
</dbReference>
<organism evidence="1 2">
    <name type="scientific">Peronosclerospora sorghi</name>
    <dbReference type="NCBI Taxonomy" id="230839"/>
    <lineage>
        <taxon>Eukaryota</taxon>
        <taxon>Sar</taxon>
        <taxon>Stramenopiles</taxon>
        <taxon>Oomycota</taxon>
        <taxon>Peronosporomycetes</taxon>
        <taxon>Peronosporales</taxon>
        <taxon>Peronosporaceae</taxon>
        <taxon>Peronosclerospora</taxon>
    </lineage>
</organism>
<reference evidence="1 2" key="1">
    <citation type="journal article" date="2022" name="bioRxiv">
        <title>The genome of the oomycete Peronosclerospora sorghi, a cosmopolitan pathogen of maize and sorghum, is inflated with dispersed pseudogenes.</title>
        <authorList>
            <person name="Fletcher K."/>
            <person name="Martin F."/>
            <person name="Isakeit T."/>
            <person name="Cavanaugh K."/>
            <person name="Magill C."/>
            <person name="Michelmore R."/>
        </authorList>
    </citation>
    <scope>NUCLEOTIDE SEQUENCE [LARGE SCALE GENOMIC DNA]</scope>
    <source>
        <strain evidence="1">P6</strain>
    </source>
</reference>
<keyword evidence="2" id="KW-1185">Reference proteome</keyword>
<evidence type="ECO:0000313" key="1">
    <source>
        <dbReference type="EMBL" id="KAI9922835.1"/>
    </source>
</evidence>